<organism evidence="2">
    <name type="scientific">Rhizophora mucronata</name>
    <name type="common">Asiatic mangrove</name>
    <dbReference type="NCBI Taxonomy" id="61149"/>
    <lineage>
        <taxon>Eukaryota</taxon>
        <taxon>Viridiplantae</taxon>
        <taxon>Streptophyta</taxon>
        <taxon>Embryophyta</taxon>
        <taxon>Tracheophyta</taxon>
        <taxon>Spermatophyta</taxon>
        <taxon>Magnoliopsida</taxon>
        <taxon>eudicotyledons</taxon>
        <taxon>Gunneridae</taxon>
        <taxon>Pentapetalae</taxon>
        <taxon>rosids</taxon>
        <taxon>fabids</taxon>
        <taxon>Malpighiales</taxon>
        <taxon>Rhizophoraceae</taxon>
        <taxon>Rhizophora</taxon>
    </lineage>
</organism>
<reference evidence="2" key="1">
    <citation type="submission" date="2018-02" db="EMBL/GenBank/DDBJ databases">
        <title>Rhizophora mucronata_Transcriptome.</title>
        <authorList>
            <person name="Meera S.P."/>
            <person name="Sreeshan A."/>
            <person name="Augustine A."/>
        </authorList>
    </citation>
    <scope>NUCLEOTIDE SEQUENCE</scope>
    <source>
        <tissue evidence="2">Leaf</tissue>
    </source>
</reference>
<dbReference type="EMBL" id="GGEC01059579">
    <property type="protein sequence ID" value="MBX40063.1"/>
    <property type="molecule type" value="Transcribed_RNA"/>
</dbReference>
<proteinExistence type="predicted"/>
<evidence type="ECO:0000313" key="2">
    <source>
        <dbReference type="EMBL" id="MBX40063.1"/>
    </source>
</evidence>
<sequence length="38" mass="4400">MIKKKGMYPILATNSTEMTKPIKCRKNNNNNDKSCKKK</sequence>
<protein>
    <submittedName>
        <fullName evidence="2">Uncharacterized protein</fullName>
    </submittedName>
</protein>
<evidence type="ECO:0000256" key="1">
    <source>
        <dbReference type="SAM" id="MobiDB-lite"/>
    </source>
</evidence>
<accession>A0A2P2NC60</accession>
<name>A0A2P2NC60_RHIMU</name>
<dbReference type="AlphaFoldDB" id="A0A2P2NC60"/>
<feature type="region of interest" description="Disordered" evidence="1">
    <location>
        <begin position="18"/>
        <end position="38"/>
    </location>
</feature>